<name>X1MJJ4_9ZZZZ</name>
<proteinExistence type="predicted"/>
<organism evidence="1">
    <name type="scientific">marine sediment metagenome</name>
    <dbReference type="NCBI Taxonomy" id="412755"/>
    <lineage>
        <taxon>unclassified sequences</taxon>
        <taxon>metagenomes</taxon>
        <taxon>ecological metagenomes</taxon>
    </lineage>
</organism>
<dbReference type="EMBL" id="BARV01014448">
    <property type="protein sequence ID" value="GAI31822.1"/>
    <property type="molecule type" value="Genomic_DNA"/>
</dbReference>
<feature type="non-terminal residue" evidence="1">
    <location>
        <position position="43"/>
    </location>
</feature>
<sequence length="43" mass="4826">IGGLECAGRDLATGLVKKGWKVEVLTKDDEMRARSEEMFQGYH</sequence>
<feature type="non-terminal residue" evidence="1">
    <location>
        <position position="1"/>
    </location>
</feature>
<protein>
    <submittedName>
        <fullName evidence="1">Uncharacterized protein</fullName>
    </submittedName>
</protein>
<reference evidence="1" key="1">
    <citation type="journal article" date="2014" name="Front. Microbiol.">
        <title>High frequency of phylogenetically diverse reductive dehalogenase-homologous genes in deep subseafloor sedimentary metagenomes.</title>
        <authorList>
            <person name="Kawai M."/>
            <person name="Futagami T."/>
            <person name="Toyoda A."/>
            <person name="Takaki Y."/>
            <person name="Nishi S."/>
            <person name="Hori S."/>
            <person name="Arai W."/>
            <person name="Tsubouchi T."/>
            <person name="Morono Y."/>
            <person name="Uchiyama I."/>
            <person name="Ito T."/>
            <person name="Fujiyama A."/>
            <person name="Inagaki F."/>
            <person name="Takami H."/>
        </authorList>
    </citation>
    <scope>NUCLEOTIDE SEQUENCE</scope>
    <source>
        <strain evidence="1">Expedition CK06-06</strain>
    </source>
</reference>
<evidence type="ECO:0000313" key="1">
    <source>
        <dbReference type="EMBL" id="GAI31822.1"/>
    </source>
</evidence>
<dbReference type="AlphaFoldDB" id="X1MJJ4"/>
<comment type="caution">
    <text evidence="1">The sequence shown here is derived from an EMBL/GenBank/DDBJ whole genome shotgun (WGS) entry which is preliminary data.</text>
</comment>
<accession>X1MJJ4</accession>
<gene>
    <name evidence="1" type="ORF">S06H3_25211</name>
</gene>